<dbReference type="GO" id="GO:0030246">
    <property type="term" value="F:carbohydrate binding"/>
    <property type="evidence" value="ECO:0007669"/>
    <property type="project" value="TreeGrafter"/>
</dbReference>
<name>A0A1G8I480_9BACI</name>
<dbReference type="EMBL" id="FNDU01000005">
    <property type="protein sequence ID" value="SDI13765.1"/>
    <property type="molecule type" value="Genomic_DNA"/>
</dbReference>
<dbReference type="Proteomes" id="UP000199017">
    <property type="component" value="Unassembled WGS sequence"/>
</dbReference>
<dbReference type="AlphaFoldDB" id="A0A1G8I480"/>
<organism evidence="3 4">
    <name type="scientific">Alteribacillus bidgolensis</name>
    <dbReference type="NCBI Taxonomy" id="930129"/>
    <lineage>
        <taxon>Bacteria</taxon>
        <taxon>Bacillati</taxon>
        <taxon>Bacillota</taxon>
        <taxon>Bacilli</taxon>
        <taxon>Bacillales</taxon>
        <taxon>Bacillaceae</taxon>
        <taxon>Alteribacillus</taxon>
    </lineage>
</organism>
<reference evidence="3 4" key="1">
    <citation type="submission" date="2016-10" db="EMBL/GenBank/DDBJ databases">
        <authorList>
            <person name="de Groot N.N."/>
        </authorList>
    </citation>
    <scope>NUCLEOTIDE SEQUENCE [LARGE SCALE GENOMIC DNA]</scope>
    <source>
        <strain evidence="4">P4B,CCM 7963,CECT 7998,DSM 25260,IBRC-M 10614,KCTC 13821</strain>
    </source>
</reference>
<dbReference type="SUPFAM" id="SSF51445">
    <property type="entry name" value="(Trans)glycosidases"/>
    <property type="match status" value="1"/>
</dbReference>
<evidence type="ECO:0000256" key="1">
    <source>
        <dbReference type="ARBA" id="ARBA00007401"/>
    </source>
</evidence>
<dbReference type="InterPro" id="IPR006103">
    <property type="entry name" value="Glyco_hydro_2_cat"/>
</dbReference>
<keyword evidence="4" id="KW-1185">Reference proteome</keyword>
<evidence type="ECO:0000313" key="4">
    <source>
        <dbReference type="Proteomes" id="UP000199017"/>
    </source>
</evidence>
<evidence type="ECO:0000313" key="3">
    <source>
        <dbReference type="EMBL" id="SDI13765.1"/>
    </source>
</evidence>
<feature type="domain" description="Glycoside hydrolase family 2 catalytic" evidence="2">
    <location>
        <begin position="2"/>
        <end position="54"/>
    </location>
</feature>
<dbReference type="RefSeq" id="WP_091584195.1">
    <property type="nucleotide sequence ID" value="NZ_FNDU01000005.1"/>
</dbReference>
<dbReference type="PANTHER" id="PTHR10066:SF67">
    <property type="entry name" value="BETA-GLUCURONIDASE"/>
    <property type="match status" value="1"/>
</dbReference>
<dbReference type="GO" id="GO:0004566">
    <property type="term" value="F:beta-glucuronidase activity"/>
    <property type="evidence" value="ECO:0007669"/>
    <property type="project" value="TreeGrafter"/>
</dbReference>
<gene>
    <name evidence="3" type="ORF">SAMN05216352_10533</name>
</gene>
<dbReference type="GO" id="GO:0005975">
    <property type="term" value="P:carbohydrate metabolic process"/>
    <property type="evidence" value="ECO:0007669"/>
    <property type="project" value="InterPro"/>
</dbReference>
<proteinExistence type="inferred from homology"/>
<sequence length="64" mass="7508">MHKYPPVMFSEEFQVEFLRAYHEIFDTLGWLIGEHVWNFADFMTKEGIIRVDGNKKSISPETGS</sequence>
<dbReference type="STRING" id="930129.SAMN05216352_10533"/>
<protein>
    <submittedName>
        <fullName evidence="3">Beta-glucuronidase</fullName>
    </submittedName>
</protein>
<dbReference type="Pfam" id="PF02836">
    <property type="entry name" value="Glyco_hydro_2_C"/>
    <property type="match status" value="1"/>
</dbReference>
<evidence type="ECO:0000259" key="2">
    <source>
        <dbReference type="Pfam" id="PF02836"/>
    </source>
</evidence>
<dbReference type="GO" id="GO:0019391">
    <property type="term" value="P:glucuronoside catabolic process"/>
    <property type="evidence" value="ECO:0007669"/>
    <property type="project" value="TreeGrafter"/>
</dbReference>
<accession>A0A1G8I480</accession>
<dbReference type="Gene3D" id="3.20.20.80">
    <property type="entry name" value="Glycosidases"/>
    <property type="match status" value="1"/>
</dbReference>
<dbReference type="InterPro" id="IPR017853">
    <property type="entry name" value="GH"/>
</dbReference>
<dbReference type="PANTHER" id="PTHR10066">
    <property type="entry name" value="BETA-GLUCURONIDASE"/>
    <property type="match status" value="1"/>
</dbReference>
<dbReference type="OrthoDB" id="9762066at2"/>
<comment type="similarity">
    <text evidence="1">Belongs to the glycosyl hydrolase 2 family.</text>
</comment>